<dbReference type="GO" id="GO:0016861">
    <property type="term" value="F:intramolecular oxidoreductase activity, interconverting aldoses and ketoses"/>
    <property type="evidence" value="ECO:0007669"/>
    <property type="project" value="InterPro"/>
</dbReference>
<name>A0A842JCA0_9ACTN</name>
<dbReference type="SUPFAM" id="SSF53743">
    <property type="entry name" value="FucI/AraA N-terminal and middle domains"/>
    <property type="match status" value="1"/>
</dbReference>
<gene>
    <name evidence="3" type="ORF">H7313_06995</name>
</gene>
<evidence type="ECO:0000313" key="4">
    <source>
        <dbReference type="Proteomes" id="UP000587396"/>
    </source>
</evidence>
<evidence type="ECO:0000256" key="2">
    <source>
        <dbReference type="ARBA" id="ARBA00023277"/>
    </source>
</evidence>
<keyword evidence="4" id="KW-1185">Reference proteome</keyword>
<dbReference type="GO" id="GO:0005737">
    <property type="term" value="C:cytoplasm"/>
    <property type="evidence" value="ECO:0007669"/>
    <property type="project" value="InterPro"/>
</dbReference>
<reference evidence="3 4" key="1">
    <citation type="submission" date="2020-08" db="EMBL/GenBank/DDBJ databases">
        <authorList>
            <person name="Liu C."/>
            <person name="Sun Q."/>
        </authorList>
    </citation>
    <scope>NUCLEOTIDE SEQUENCE [LARGE SCALE GENOMIC DNA]</scope>
    <source>
        <strain evidence="3 4">N22</strain>
    </source>
</reference>
<dbReference type="InterPro" id="IPR009015">
    <property type="entry name" value="Fucose_isomerase_N/cen_sf"/>
</dbReference>
<dbReference type="AlphaFoldDB" id="A0A842JCA0"/>
<keyword evidence="2" id="KW-0119">Carbohydrate metabolism</keyword>
<keyword evidence="1" id="KW-0413">Isomerase</keyword>
<protein>
    <submittedName>
        <fullName evidence="3">Uncharacterized protein</fullName>
    </submittedName>
</protein>
<dbReference type="GO" id="GO:0005996">
    <property type="term" value="P:monosaccharide metabolic process"/>
    <property type="evidence" value="ECO:0007669"/>
    <property type="project" value="InterPro"/>
</dbReference>
<evidence type="ECO:0000313" key="3">
    <source>
        <dbReference type="EMBL" id="MBC2889094.1"/>
    </source>
</evidence>
<organism evidence="3 4">
    <name type="scientific">Gordonibacter massiliensis</name>
    <name type="common">ex Traore et al. 2017</name>
    <dbReference type="NCBI Taxonomy" id="1841863"/>
    <lineage>
        <taxon>Bacteria</taxon>
        <taxon>Bacillati</taxon>
        <taxon>Actinomycetota</taxon>
        <taxon>Coriobacteriia</taxon>
        <taxon>Eggerthellales</taxon>
        <taxon>Eggerthellaceae</taxon>
        <taxon>Gordonibacter</taxon>
    </lineage>
</organism>
<proteinExistence type="predicted"/>
<evidence type="ECO:0000256" key="1">
    <source>
        <dbReference type="ARBA" id="ARBA00023235"/>
    </source>
</evidence>
<dbReference type="EMBL" id="JACMSE010000003">
    <property type="protein sequence ID" value="MBC2889094.1"/>
    <property type="molecule type" value="Genomic_DNA"/>
</dbReference>
<dbReference type="PANTHER" id="PTHR36120">
    <property type="entry name" value="FUCOSE ISOMERASE"/>
    <property type="match status" value="1"/>
</dbReference>
<sequence length="526" mass="59080">MKLADEFELRNNREVTLNVRPIEIGLYHDYVFEGPCRFGRGDELTREHDMMVIEMKSKNDEKMLHDLFDGIPGVNVMDQIVIKRDETFPLNDAMLEEMATDRDDVDLYVFNFTVFGADLAIAFSQKYGKPSMILPTPNNDAHMSAAYRARGLEMHSPATLEEAKKTLVALRARKVMANTRALVVVRNNSVHPVTNYDSFLDHFEVTKKLGTSFTYYNLHEFLDQLHNVAPDTNPTLPGRVADNINDEDEKVVGAMVDEFMTGATVCDMDRDKIVPSMRAHYLVNKLLKKLDCNAFAAPCPDMCATRRLNHEQTTLCLNHTLNNENGVCSACEQDVSALLSMVALSAVSQSAPYMGNTVPVKLDADDELRIKTRIMFRPYSCDEETPRLEEQHADAIMSIYHAVPNRQFKGYDAEQAPYDVRPFAMDGRWGATVRYDFKRDIGEPITLAKFDPTCSKLLVARGTIVGGIGALDENCSEGVFFSVSDGRAFREATMWTGNHTALVYGDWFDEMVLFAESVGLEPLAVG</sequence>
<dbReference type="Proteomes" id="UP000587396">
    <property type="component" value="Unassembled WGS sequence"/>
</dbReference>
<comment type="caution">
    <text evidence="3">The sequence shown here is derived from an EMBL/GenBank/DDBJ whole genome shotgun (WGS) entry which is preliminary data.</text>
</comment>
<accession>A0A842JCA0</accession>
<dbReference type="RefSeq" id="WP_185904970.1">
    <property type="nucleotide sequence ID" value="NZ_JACMSE010000003.1"/>
</dbReference>
<dbReference type="PANTHER" id="PTHR36120:SF1">
    <property type="entry name" value="L-FUCOSE ISOMERASE C-TERMINAL DOMAIN-CONTAINING PROTEIN"/>
    <property type="match status" value="1"/>
</dbReference>